<evidence type="ECO:0000256" key="2">
    <source>
        <dbReference type="ARBA" id="ARBA00004479"/>
    </source>
</evidence>
<evidence type="ECO:0000313" key="17">
    <source>
        <dbReference type="EMBL" id="VVA35042.1"/>
    </source>
</evidence>
<dbReference type="Proteomes" id="UP000327085">
    <property type="component" value="Chromosome 3"/>
</dbReference>
<keyword evidence="11 16" id="KW-1133">Transmembrane helix</keyword>
<protein>
    <submittedName>
        <fullName evidence="17">PREDICTED: tyrosine-sulfated glycopeptide</fullName>
    </submittedName>
</protein>
<keyword evidence="9" id="KW-0547">Nucleotide-binding</keyword>
<evidence type="ECO:0000256" key="7">
    <source>
        <dbReference type="ARBA" id="ARBA00022729"/>
    </source>
</evidence>
<dbReference type="Pfam" id="PF13516">
    <property type="entry name" value="LRR_6"/>
    <property type="match status" value="1"/>
</dbReference>
<dbReference type="FunFam" id="3.80.10.10:FF:000213">
    <property type="entry name" value="Tyrosine-sulfated glycopeptide receptor 1"/>
    <property type="match status" value="1"/>
</dbReference>
<keyword evidence="6 16" id="KW-0812">Transmembrane</keyword>
<dbReference type="InterPro" id="IPR003591">
    <property type="entry name" value="Leu-rich_rpt_typical-subtyp"/>
</dbReference>
<evidence type="ECO:0000256" key="3">
    <source>
        <dbReference type="ARBA" id="ARBA00009592"/>
    </source>
</evidence>
<evidence type="ECO:0000256" key="13">
    <source>
        <dbReference type="ARBA" id="ARBA00023170"/>
    </source>
</evidence>
<evidence type="ECO:0000256" key="4">
    <source>
        <dbReference type="ARBA" id="ARBA00022475"/>
    </source>
</evidence>
<name>A0A5E4G670_PRUDU</name>
<evidence type="ECO:0000256" key="11">
    <source>
        <dbReference type="ARBA" id="ARBA00022989"/>
    </source>
</evidence>
<accession>A0A5E4G670</accession>
<keyword evidence="14" id="KW-0325">Glycoprotein</keyword>
<evidence type="ECO:0000256" key="10">
    <source>
        <dbReference type="ARBA" id="ARBA00022840"/>
    </source>
</evidence>
<dbReference type="SMART" id="SM00369">
    <property type="entry name" value="LRR_TYP"/>
    <property type="match status" value="6"/>
</dbReference>
<dbReference type="EMBL" id="CABIKO010000366">
    <property type="protein sequence ID" value="VVA35042.1"/>
    <property type="molecule type" value="Genomic_DNA"/>
</dbReference>
<comment type="subcellular location">
    <subcellularLocation>
        <location evidence="1">Cell membrane</location>
    </subcellularLocation>
    <subcellularLocation>
        <location evidence="2">Membrane</location>
        <topology evidence="2">Single-pass type I membrane protein</topology>
    </subcellularLocation>
</comment>
<evidence type="ECO:0000256" key="1">
    <source>
        <dbReference type="ARBA" id="ARBA00004236"/>
    </source>
</evidence>
<dbReference type="InterPro" id="IPR051716">
    <property type="entry name" value="Plant_RL_S/T_kinase"/>
</dbReference>
<sequence length="668" mass="73388">MKEDKETTMEEEEELPGTPSQRSRTQFLLFLGQLFLLVQMPCFGASACNRVDRISCHQEDNDRHRVVRLWLPGRGLTGFISPSITNLTHLTHLNLSHNSLSGPLPKDLFSSLSSTLQVLDLSFNRLISHLPLSSNETSQLEIINLSSNLFHGTIPSWILVPPVTIFNVSNNSFSRSIPINNGGNHTSLTFLDLSFNEFTDPVPAGLGLCSKLQVFRAGFNGLFGSLPEEIFHLANLQQLYLPVNSLSGPIRDGIMNLTNLKILELFSNQFSGPIPRHIGKFFKLEKLLVHINNLTGPLPASLTNCTNLSTLNLRVNNLTGHLSAFNFSTLQSLTTLDLGNNNFTGELLQGLYSCMSLRAIRLAQNQLRGQISPEIVALKSLVYLSISSNNLTNATGAFRILRGCKNLTTLVLAKNFQWEPMPNDESIVDLDGFQNLQVLALGGCLFTGQLPTWLANLKNLQALDLPFNLITGSIPGWLGSMRNLFFIDLSNNLLTGGFPNELCRIPILSSKEAGDQAGQSYLELPVFMQPNNATIQHHNNFSGSIPDQISNLTNLESLDLSYNHLPGGIPASLKGLNFMSSFSVAYNDLEGLAPSGGQFNTFTSSSYEATQEYVALPPCTQPALNHYHQQLVQDLTLTESFLQDSLLPLVTALALTLVLALVINKTSL</sequence>
<gene>
    <name evidence="17" type="ORF">ALMOND_2B015250</name>
</gene>
<dbReference type="Gene3D" id="3.80.10.10">
    <property type="entry name" value="Ribonuclease Inhibitor"/>
    <property type="match status" value="3"/>
</dbReference>
<keyword evidence="7" id="KW-0732">Signal</keyword>
<comment type="similarity">
    <text evidence="3">Belongs to the RLP family.</text>
</comment>
<dbReference type="InParanoid" id="A0A5E4G670"/>
<keyword evidence="10" id="KW-0067">ATP-binding</keyword>
<dbReference type="SUPFAM" id="SSF52058">
    <property type="entry name" value="L domain-like"/>
    <property type="match status" value="3"/>
</dbReference>
<keyword evidence="4" id="KW-1003">Cell membrane</keyword>
<dbReference type="Pfam" id="PF13855">
    <property type="entry name" value="LRR_8"/>
    <property type="match status" value="1"/>
</dbReference>
<evidence type="ECO:0000256" key="12">
    <source>
        <dbReference type="ARBA" id="ARBA00023136"/>
    </source>
</evidence>
<feature type="region of interest" description="Disordered" evidence="15">
    <location>
        <begin position="1"/>
        <end position="21"/>
    </location>
</feature>
<evidence type="ECO:0000256" key="5">
    <source>
        <dbReference type="ARBA" id="ARBA00022614"/>
    </source>
</evidence>
<dbReference type="PRINTS" id="PR00019">
    <property type="entry name" value="LEURICHRPT"/>
</dbReference>
<dbReference type="GO" id="GO:0005524">
    <property type="term" value="F:ATP binding"/>
    <property type="evidence" value="ECO:0007669"/>
    <property type="project" value="UniProtKB-KW"/>
</dbReference>
<dbReference type="InterPro" id="IPR032675">
    <property type="entry name" value="LRR_dom_sf"/>
</dbReference>
<evidence type="ECO:0000256" key="8">
    <source>
        <dbReference type="ARBA" id="ARBA00022737"/>
    </source>
</evidence>
<keyword evidence="13" id="KW-0675">Receptor</keyword>
<dbReference type="Pfam" id="PF00560">
    <property type="entry name" value="LRR_1"/>
    <property type="match status" value="5"/>
</dbReference>
<evidence type="ECO:0000256" key="9">
    <source>
        <dbReference type="ARBA" id="ARBA00022741"/>
    </source>
</evidence>
<evidence type="ECO:0000256" key="14">
    <source>
        <dbReference type="ARBA" id="ARBA00023180"/>
    </source>
</evidence>
<evidence type="ECO:0000256" key="15">
    <source>
        <dbReference type="SAM" id="MobiDB-lite"/>
    </source>
</evidence>
<evidence type="ECO:0000313" key="18">
    <source>
        <dbReference type="Proteomes" id="UP000327085"/>
    </source>
</evidence>
<dbReference type="Gramene" id="VVA35042">
    <property type="protein sequence ID" value="VVA35042"/>
    <property type="gene ID" value="Prudul26B015250"/>
</dbReference>
<feature type="transmembrane region" description="Helical" evidence="16">
    <location>
        <begin position="645"/>
        <end position="663"/>
    </location>
</feature>
<keyword evidence="8" id="KW-0677">Repeat</keyword>
<proteinExistence type="inferred from homology"/>
<keyword evidence="12 16" id="KW-0472">Membrane</keyword>
<keyword evidence="5" id="KW-0433">Leucine-rich repeat</keyword>
<dbReference type="PANTHER" id="PTHR48053">
    <property type="entry name" value="LEUCINE RICH REPEAT FAMILY PROTEIN, EXPRESSED"/>
    <property type="match status" value="1"/>
</dbReference>
<evidence type="ECO:0000256" key="6">
    <source>
        <dbReference type="ARBA" id="ARBA00022692"/>
    </source>
</evidence>
<dbReference type="PANTHER" id="PTHR48053:SF126">
    <property type="entry name" value="MDIS1-INTERACTING RECEPTOR LIKE KINASE 2-LIKE ISOFORM X1"/>
    <property type="match status" value="1"/>
</dbReference>
<reference evidence="18" key="1">
    <citation type="journal article" date="2020" name="Plant J.">
        <title>Transposons played a major role in the diversification between the closely related almond and peach genomes: results from the almond genome sequence.</title>
        <authorList>
            <person name="Alioto T."/>
            <person name="Alexiou K.G."/>
            <person name="Bardil A."/>
            <person name="Barteri F."/>
            <person name="Castanera R."/>
            <person name="Cruz F."/>
            <person name="Dhingra A."/>
            <person name="Duval H."/>
            <person name="Fernandez I Marti A."/>
            <person name="Frias L."/>
            <person name="Galan B."/>
            <person name="Garcia J.L."/>
            <person name="Howad W."/>
            <person name="Gomez-Garrido J."/>
            <person name="Gut M."/>
            <person name="Julca I."/>
            <person name="Morata J."/>
            <person name="Puigdomenech P."/>
            <person name="Ribeca P."/>
            <person name="Rubio Cabetas M.J."/>
            <person name="Vlasova A."/>
            <person name="Wirthensohn M."/>
            <person name="Garcia-Mas J."/>
            <person name="Gabaldon T."/>
            <person name="Casacuberta J.M."/>
            <person name="Arus P."/>
        </authorList>
    </citation>
    <scope>NUCLEOTIDE SEQUENCE [LARGE SCALE GENOMIC DNA]</scope>
    <source>
        <strain evidence="18">cv. Texas</strain>
    </source>
</reference>
<dbReference type="InterPro" id="IPR001611">
    <property type="entry name" value="Leu-rich_rpt"/>
</dbReference>
<dbReference type="GO" id="GO:0005886">
    <property type="term" value="C:plasma membrane"/>
    <property type="evidence" value="ECO:0007669"/>
    <property type="project" value="UniProtKB-SubCell"/>
</dbReference>
<evidence type="ECO:0000256" key="16">
    <source>
        <dbReference type="SAM" id="Phobius"/>
    </source>
</evidence>
<dbReference type="OMA" id="HGTDCCT"/>
<dbReference type="FunFam" id="3.80.10.10:FF:000041">
    <property type="entry name" value="LRR receptor-like serine/threonine-protein kinase ERECTA"/>
    <property type="match status" value="1"/>
</dbReference>
<dbReference type="AlphaFoldDB" id="A0A5E4G670"/>
<organism evidence="17 18">
    <name type="scientific">Prunus dulcis</name>
    <name type="common">Almond</name>
    <name type="synonym">Amygdalus dulcis</name>
    <dbReference type="NCBI Taxonomy" id="3755"/>
    <lineage>
        <taxon>Eukaryota</taxon>
        <taxon>Viridiplantae</taxon>
        <taxon>Streptophyta</taxon>
        <taxon>Embryophyta</taxon>
        <taxon>Tracheophyta</taxon>
        <taxon>Spermatophyta</taxon>
        <taxon>Magnoliopsida</taxon>
        <taxon>eudicotyledons</taxon>
        <taxon>Gunneridae</taxon>
        <taxon>Pentapetalae</taxon>
        <taxon>rosids</taxon>
        <taxon>fabids</taxon>
        <taxon>Rosales</taxon>
        <taxon>Rosaceae</taxon>
        <taxon>Amygdaloideae</taxon>
        <taxon>Amygdaleae</taxon>
        <taxon>Prunus</taxon>
    </lineage>
</organism>